<protein>
    <submittedName>
        <fullName evidence="5">Transcriptional regulator</fullName>
    </submittedName>
</protein>
<gene>
    <name evidence="5" type="ORF">A7K91_01440</name>
</gene>
<reference evidence="5 6" key="1">
    <citation type="submission" date="2016-05" db="EMBL/GenBank/DDBJ databases">
        <title>Paenibacillus oryzae. sp. nov., isolated from the rice root.</title>
        <authorList>
            <person name="Zhang J."/>
            <person name="Zhang X."/>
        </authorList>
    </citation>
    <scope>NUCLEOTIDE SEQUENCE [LARGE SCALE GENOMIC DNA]</scope>
    <source>
        <strain evidence="5 6">1DrF-4</strain>
    </source>
</reference>
<keyword evidence="2" id="KW-0238">DNA-binding</keyword>
<evidence type="ECO:0000256" key="2">
    <source>
        <dbReference type="ARBA" id="ARBA00023125"/>
    </source>
</evidence>
<feature type="domain" description="HTH marR-type" evidence="4">
    <location>
        <begin position="9"/>
        <end position="138"/>
    </location>
</feature>
<organism evidence="5 6">
    <name type="scientific">Paenibacillus oryzae</name>
    <dbReference type="NCBI Taxonomy" id="1844972"/>
    <lineage>
        <taxon>Bacteria</taxon>
        <taxon>Bacillati</taxon>
        <taxon>Bacillota</taxon>
        <taxon>Bacilli</taxon>
        <taxon>Bacillales</taxon>
        <taxon>Paenibacillaceae</taxon>
        <taxon>Paenibacillus</taxon>
    </lineage>
</organism>
<dbReference type="SUPFAM" id="SSF46785">
    <property type="entry name" value="Winged helix' DNA-binding domain"/>
    <property type="match status" value="1"/>
</dbReference>
<dbReference type="SMART" id="SM00347">
    <property type="entry name" value="HTH_MARR"/>
    <property type="match status" value="1"/>
</dbReference>
<accession>A0A1A5Y9K8</accession>
<dbReference type="InterPro" id="IPR036390">
    <property type="entry name" value="WH_DNA-bd_sf"/>
</dbReference>
<dbReference type="PANTHER" id="PTHR42756:SF1">
    <property type="entry name" value="TRANSCRIPTIONAL REPRESSOR OF EMRAB OPERON"/>
    <property type="match status" value="1"/>
</dbReference>
<evidence type="ECO:0000313" key="6">
    <source>
        <dbReference type="Proteomes" id="UP000092024"/>
    </source>
</evidence>
<proteinExistence type="predicted"/>
<dbReference type="InterPro" id="IPR000835">
    <property type="entry name" value="HTH_MarR-typ"/>
</dbReference>
<dbReference type="STRING" id="1844972.A7K91_01440"/>
<dbReference type="CDD" id="cd00090">
    <property type="entry name" value="HTH_ARSR"/>
    <property type="match status" value="1"/>
</dbReference>
<dbReference type="Gene3D" id="1.10.10.10">
    <property type="entry name" value="Winged helix-like DNA-binding domain superfamily/Winged helix DNA-binding domain"/>
    <property type="match status" value="1"/>
</dbReference>
<evidence type="ECO:0000313" key="5">
    <source>
        <dbReference type="EMBL" id="OBR62311.1"/>
    </source>
</evidence>
<keyword evidence="1" id="KW-0805">Transcription regulation</keyword>
<keyword evidence="3" id="KW-0804">Transcription</keyword>
<keyword evidence="6" id="KW-1185">Reference proteome</keyword>
<dbReference type="GO" id="GO:0003677">
    <property type="term" value="F:DNA binding"/>
    <property type="evidence" value="ECO:0007669"/>
    <property type="project" value="UniProtKB-KW"/>
</dbReference>
<dbReference type="Proteomes" id="UP000092024">
    <property type="component" value="Unassembled WGS sequence"/>
</dbReference>
<dbReference type="OrthoDB" id="2366010at2"/>
<dbReference type="InterPro" id="IPR011991">
    <property type="entry name" value="ArsR-like_HTH"/>
</dbReference>
<name>A0A1A5Y9K8_9BACL</name>
<dbReference type="InterPro" id="IPR036388">
    <property type="entry name" value="WH-like_DNA-bd_sf"/>
</dbReference>
<comment type="caution">
    <text evidence="5">The sequence shown here is derived from an EMBL/GenBank/DDBJ whole genome shotgun (WGS) entry which is preliminary data.</text>
</comment>
<dbReference type="EMBL" id="LYPA01000080">
    <property type="protein sequence ID" value="OBR62311.1"/>
    <property type="molecule type" value="Genomic_DNA"/>
</dbReference>
<dbReference type="PROSITE" id="PS50995">
    <property type="entry name" value="HTH_MARR_2"/>
    <property type="match status" value="1"/>
</dbReference>
<dbReference type="RefSeq" id="WP_068687171.1">
    <property type="nucleotide sequence ID" value="NZ_LYPA01000080.1"/>
</dbReference>
<dbReference type="PRINTS" id="PR00598">
    <property type="entry name" value="HTHMARR"/>
</dbReference>
<evidence type="ECO:0000256" key="3">
    <source>
        <dbReference type="ARBA" id="ARBA00023163"/>
    </source>
</evidence>
<dbReference type="AlphaFoldDB" id="A0A1A5Y9K8"/>
<sequence>MTNGTNSNEEQILSLLNGLRNKLSPKFEQCTGISSSRLEILHELCQVGEINQSMLQKRINIDNAAITRHLKQLEANGMVIRRRNPDDNRETFVTLSDEGKKRIEGYRSERDSFLNQILEGFSQNEIERLADYLKRMIHNI</sequence>
<evidence type="ECO:0000259" key="4">
    <source>
        <dbReference type="PROSITE" id="PS50995"/>
    </source>
</evidence>
<dbReference type="Pfam" id="PF01047">
    <property type="entry name" value="MarR"/>
    <property type="match status" value="1"/>
</dbReference>
<dbReference type="PANTHER" id="PTHR42756">
    <property type="entry name" value="TRANSCRIPTIONAL REGULATOR, MARR"/>
    <property type="match status" value="1"/>
</dbReference>
<dbReference type="GO" id="GO:0003700">
    <property type="term" value="F:DNA-binding transcription factor activity"/>
    <property type="evidence" value="ECO:0007669"/>
    <property type="project" value="InterPro"/>
</dbReference>
<evidence type="ECO:0000256" key="1">
    <source>
        <dbReference type="ARBA" id="ARBA00023015"/>
    </source>
</evidence>